<dbReference type="EMBL" id="SCWA01000015">
    <property type="protein sequence ID" value="TDL95351.1"/>
    <property type="molecule type" value="Genomic_DNA"/>
</dbReference>
<name>A0A4R6BBX8_9STAP</name>
<comment type="caution">
    <text evidence="2">The sequence shown here is derived from an EMBL/GenBank/DDBJ whole genome shotgun (WGS) entry which is preliminary data.</text>
</comment>
<dbReference type="PROSITE" id="PS51257">
    <property type="entry name" value="PROKAR_LIPOPROTEIN"/>
    <property type="match status" value="1"/>
</dbReference>
<evidence type="ECO:0000313" key="2">
    <source>
        <dbReference type="EMBL" id="TDL95351.1"/>
    </source>
</evidence>
<accession>A0A4R6BBX8</accession>
<feature type="compositionally biased region" description="Low complexity" evidence="1">
    <location>
        <begin position="63"/>
        <end position="126"/>
    </location>
</feature>
<sequence length="189" mass="20126">MSLKKISIILCTSAVVLTACGAKEEPAETKTNQISSEAKKAIEESKKRGQIKAEKRNSQENQTSEVSTEPPTTEAPAVSTEEVTTELPTTALPTTEIPVTSTPTTEEPTTETLSTEEASSESLSTENPVSSVTTADQLQQIMFGNYTEVEKRQAYNAAVASGVIPPGHMDGGTTMQAYQSSINVQQGLE</sequence>
<feature type="region of interest" description="Disordered" evidence="1">
    <location>
        <begin position="22"/>
        <end position="132"/>
    </location>
</feature>
<gene>
    <name evidence="2" type="ORF">ERX27_08690</name>
</gene>
<feature type="compositionally biased region" description="Basic and acidic residues" evidence="1">
    <location>
        <begin position="37"/>
        <end position="58"/>
    </location>
</feature>
<dbReference type="RefSeq" id="WP_133432449.1">
    <property type="nucleotide sequence ID" value="NZ_SCWA01000015.1"/>
</dbReference>
<dbReference type="OrthoDB" id="2414532at2"/>
<organism evidence="2 3">
    <name type="scientific">Macrococcus brunensis</name>
    <dbReference type="NCBI Taxonomy" id="198483"/>
    <lineage>
        <taxon>Bacteria</taxon>
        <taxon>Bacillati</taxon>
        <taxon>Bacillota</taxon>
        <taxon>Bacilli</taxon>
        <taxon>Bacillales</taxon>
        <taxon>Staphylococcaceae</taxon>
        <taxon>Macrococcus</taxon>
    </lineage>
</organism>
<evidence type="ECO:0000256" key="1">
    <source>
        <dbReference type="SAM" id="MobiDB-lite"/>
    </source>
</evidence>
<dbReference type="AlphaFoldDB" id="A0A4R6BBX8"/>
<keyword evidence="3" id="KW-1185">Reference proteome</keyword>
<evidence type="ECO:0000313" key="3">
    <source>
        <dbReference type="Proteomes" id="UP000295310"/>
    </source>
</evidence>
<reference evidence="2 3" key="1">
    <citation type="submission" date="2019-01" db="EMBL/GenBank/DDBJ databases">
        <title>Draft genome sequences of the type strains of six Macrococcus species.</title>
        <authorList>
            <person name="Mazhar S."/>
            <person name="Altermann E."/>
            <person name="Hill C."/>
            <person name="Mcauliffe O."/>
        </authorList>
    </citation>
    <scope>NUCLEOTIDE SEQUENCE [LARGE SCALE GENOMIC DNA]</scope>
    <source>
        <strain evidence="2 3">CCM4811</strain>
    </source>
</reference>
<proteinExistence type="predicted"/>
<protein>
    <submittedName>
        <fullName evidence="2">Uncharacterized protein</fullName>
    </submittedName>
</protein>
<dbReference type="Proteomes" id="UP000295310">
    <property type="component" value="Unassembled WGS sequence"/>
</dbReference>